<keyword evidence="13" id="KW-1185">Reference proteome</keyword>
<evidence type="ECO:0000256" key="7">
    <source>
        <dbReference type="ARBA" id="ARBA00022795"/>
    </source>
</evidence>
<comment type="subcellular location">
    <subcellularLocation>
        <location evidence="2">Cytoplasm</location>
    </subcellularLocation>
</comment>
<evidence type="ECO:0000256" key="9">
    <source>
        <dbReference type="ARBA" id="ARBA00023225"/>
    </source>
</evidence>
<keyword evidence="8" id="KW-0653">Protein transport</keyword>
<dbReference type="GO" id="GO:0005829">
    <property type="term" value="C:cytosol"/>
    <property type="evidence" value="ECO:0007669"/>
    <property type="project" value="TreeGrafter"/>
</dbReference>
<dbReference type="NCBIfam" id="NF004270">
    <property type="entry name" value="PRK05687.2-1"/>
    <property type="match status" value="1"/>
</dbReference>
<keyword evidence="12" id="KW-0282">Flagellum</keyword>
<keyword evidence="6" id="KW-0963">Cytoplasm</keyword>
<dbReference type="GO" id="GO:0009288">
    <property type="term" value="C:bacterial-type flagellum"/>
    <property type="evidence" value="ECO:0007669"/>
    <property type="project" value="InterPro"/>
</dbReference>
<evidence type="ECO:0000256" key="8">
    <source>
        <dbReference type="ARBA" id="ARBA00022927"/>
    </source>
</evidence>
<dbReference type="GO" id="GO:0015031">
    <property type="term" value="P:protein transport"/>
    <property type="evidence" value="ECO:0007669"/>
    <property type="project" value="UniProtKB-KW"/>
</dbReference>
<evidence type="ECO:0000256" key="2">
    <source>
        <dbReference type="ARBA" id="ARBA00004496"/>
    </source>
</evidence>
<protein>
    <recommendedName>
        <fullName evidence="4">Flagellar assembly protein FliH</fullName>
    </recommendedName>
</protein>
<dbReference type="InterPro" id="IPR000563">
    <property type="entry name" value="Flag_FliH"/>
</dbReference>
<evidence type="ECO:0000256" key="10">
    <source>
        <dbReference type="SAM" id="MobiDB-lite"/>
    </source>
</evidence>
<sequence>MSNENQDIDVDALLQDVAQQAQPETTAGREETNEIDDLVSSVSHEANLGSDGLNTEPESEIDATPPWDLPEFDDNLDSEAAAQTNALNMRADWFEKEDETLEPEEPEYVPMTIEELEALRQSAYDDGFAEGREAGIEKGQQEGHALGLEQGQQQGYEEGQAKGISEGQSQIDTLSTQWESLIEQLYTPQQQLDQALEQQVLDLVLSLTQQVIQTELSTNPQIILATLKQAIQALPVHQQQTSIYLHPEDLTIVEAAFPKDSQEKQKWVLIADGSLGQGDCRVESELSSVNVDMSAIISEAMARFISQNKDLNDTNESSEPV</sequence>
<reference evidence="12 13" key="1">
    <citation type="submission" date="2018-09" db="EMBL/GenBank/DDBJ databases">
        <authorList>
            <person name="Wang Z."/>
        </authorList>
    </citation>
    <scope>NUCLEOTIDE SEQUENCE [LARGE SCALE GENOMIC DNA]</scope>
    <source>
        <strain evidence="12 13">ALS 81</strain>
    </source>
</reference>
<dbReference type="GO" id="GO:0044781">
    <property type="term" value="P:bacterial-type flagellum organization"/>
    <property type="evidence" value="ECO:0007669"/>
    <property type="project" value="UniProtKB-KW"/>
</dbReference>
<dbReference type="RefSeq" id="WP_120353488.1">
    <property type="nucleotide sequence ID" value="NZ_RAQO01000004.1"/>
</dbReference>
<dbReference type="InterPro" id="IPR051472">
    <property type="entry name" value="T3SS_Stator/FliH"/>
</dbReference>
<keyword evidence="7" id="KW-1005">Bacterial flagellum biogenesis</keyword>
<evidence type="ECO:0000259" key="11">
    <source>
        <dbReference type="Pfam" id="PF02108"/>
    </source>
</evidence>
<dbReference type="AlphaFoldDB" id="A0A420EFL0"/>
<dbReference type="PRINTS" id="PR01003">
    <property type="entry name" value="FLGFLIH"/>
</dbReference>
<dbReference type="InterPro" id="IPR018035">
    <property type="entry name" value="Flagellar_FliH/T3SS_HrpE"/>
</dbReference>
<feature type="compositionally biased region" description="Low complexity" evidence="10">
    <location>
        <begin position="11"/>
        <end position="22"/>
    </location>
</feature>
<dbReference type="Proteomes" id="UP000286482">
    <property type="component" value="Unassembled WGS sequence"/>
</dbReference>
<evidence type="ECO:0000313" key="13">
    <source>
        <dbReference type="Proteomes" id="UP000286482"/>
    </source>
</evidence>
<comment type="caution">
    <text evidence="12">The sequence shown here is derived from an EMBL/GenBank/DDBJ whole genome shotgun (WGS) entry which is preliminary data.</text>
</comment>
<evidence type="ECO:0000256" key="4">
    <source>
        <dbReference type="ARBA" id="ARBA00016507"/>
    </source>
</evidence>
<evidence type="ECO:0000256" key="5">
    <source>
        <dbReference type="ARBA" id="ARBA00022448"/>
    </source>
</evidence>
<organism evidence="12 13">
    <name type="scientific">Alginatibacterium sediminis</name>
    <dbReference type="NCBI Taxonomy" id="2164068"/>
    <lineage>
        <taxon>Bacteria</taxon>
        <taxon>Pseudomonadati</taxon>
        <taxon>Pseudomonadota</taxon>
        <taxon>Gammaproteobacteria</taxon>
        <taxon>Alteromonadales</taxon>
        <taxon>Alteromonadaceae</taxon>
        <taxon>Alginatibacterium</taxon>
    </lineage>
</organism>
<dbReference type="OrthoDB" id="8480773at2"/>
<gene>
    <name evidence="12" type="ORF">DBZ36_03175</name>
</gene>
<keyword evidence="12" id="KW-0969">Cilium</keyword>
<keyword evidence="5" id="KW-0813">Transport</keyword>
<dbReference type="PANTHER" id="PTHR34982:SF1">
    <property type="entry name" value="FLAGELLAR ASSEMBLY PROTEIN FLIH"/>
    <property type="match status" value="1"/>
</dbReference>
<feature type="compositionally biased region" description="Acidic residues" evidence="10">
    <location>
        <begin position="1"/>
        <end position="10"/>
    </location>
</feature>
<feature type="region of interest" description="Disordered" evidence="10">
    <location>
        <begin position="1"/>
        <end position="74"/>
    </location>
</feature>
<dbReference type="GO" id="GO:0003774">
    <property type="term" value="F:cytoskeletal motor activity"/>
    <property type="evidence" value="ECO:0007669"/>
    <property type="project" value="InterPro"/>
</dbReference>
<dbReference type="Pfam" id="PF02108">
    <property type="entry name" value="FliH"/>
    <property type="match status" value="1"/>
</dbReference>
<evidence type="ECO:0000256" key="6">
    <source>
        <dbReference type="ARBA" id="ARBA00022490"/>
    </source>
</evidence>
<dbReference type="EMBL" id="RAQO01000004">
    <property type="protein sequence ID" value="RKF19482.1"/>
    <property type="molecule type" value="Genomic_DNA"/>
</dbReference>
<dbReference type="GO" id="GO:0071973">
    <property type="term" value="P:bacterial-type flagellum-dependent cell motility"/>
    <property type="evidence" value="ECO:0007669"/>
    <property type="project" value="InterPro"/>
</dbReference>
<dbReference type="PANTHER" id="PTHR34982">
    <property type="entry name" value="YOP PROTEINS TRANSLOCATION PROTEIN L"/>
    <property type="match status" value="1"/>
</dbReference>
<evidence type="ECO:0000256" key="1">
    <source>
        <dbReference type="ARBA" id="ARBA00003041"/>
    </source>
</evidence>
<evidence type="ECO:0000313" key="12">
    <source>
        <dbReference type="EMBL" id="RKF19482.1"/>
    </source>
</evidence>
<accession>A0A420EFL0</accession>
<proteinExistence type="inferred from homology"/>
<comment type="function">
    <text evidence="1">Needed for flagellar regrowth and assembly.</text>
</comment>
<comment type="similarity">
    <text evidence="3">Belongs to the FliH family.</text>
</comment>
<evidence type="ECO:0000256" key="3">
    <source>
        <dbReference type="ARBA" id="ARBA00006602"/>
    </source>
</evidence>
<keyword evidence="12" id="KW-0966">Cell projection</keyword>
<feature type="domain" description="Flagellar assembly protein FliH/Type III secretion system HrpE" evidence="11">
    <location>
        <begin position="175"/>
        <end position="294"/>
    </location>
</feature>
<keyword evidence="9" id="KW-1006">Bacterial flagellum protein export</keyword>
<name>A0A420EFL0_9ALTE</name>